<protein>
    <recommendedName>
        <fullName evidence="4">Tetratricopeptide repeat-containing protein</fullName>
    </recommendedName>
</protein>
<feature type="chain" id="PRO_5011457573" description="Tetratricopeptide repeat-containing protein" evidence="1">
    <location>
        <begin position="22"/>
        <end position="126"/>
    </location>
</feature>
<name>A0A1H8Q8X2_9GAMM</name>
<dbReference type="AlphaFoldDB" id="A0A1H8Q8X2"/>
<dbReference type="EMBL" id="FOEG01000001">
    <property type="protein sequence ID" value="SEO50516.1"/>
    <property type="molecule type" value="Genomic_DNA"/>
</dbReference>
<evidence type="ECO:0008006" key="4">
    <source>
        <dbReference type="Google" id="ProtNLM"/>
    </source>
</evidence>
<proteinExistence type="predicted"/>
<keyword evidence="1" id="KW-0732">Signal</keyword>
<sequence length="126" mass="14503">MRKYTLLLLLAALLLPAVAHALDDSEALLEEAQTLRSDGDLDGAADLLDDTLEQLSPDDPFYQSLHLERHFHLRMARIRAQLAEDDVAGARQTHTEVRRFLRGHPQRSRFMSDVDRYDLVIRARER</sequence>
<reference evidence="2 3" key="1">
    <citation type="submission" date="2016-10" db="EMBL/GenBank/DDBJ databases">
        <authorList>
            <person name="de Groot N.N."/>
        </authorList>
    </citation>
    <scope>NUCLEOTIDE SEQUENCE [LARGE SCALE GENOMIC DNA]</scope>
    <source>
        <strain evidence="2 3">CGMCC 1.6291</strain>
    </source>
</reference>
<dbReference type="Proteomes" id="UP000199657">
    <property type="component" value="Unassembled WGS sequence"/>
</dbReference>
<dbReference type="STRING" id="406100.SAMN04488052_101421"/>
<gene>
    <name evidence="2" type="ORF">SAMN04488052_101421</name>
</gene>
<evidence type="ECO:0000313" key="3">
    <source>
        <dbReference type="Proteomes" id="UP000199657"/>
    </source>
</evidence>
<evidence type="ECO:0000313" key="2">
    <source>
        <dbReference type="EMBL" id="SEO50516.1"/>
    </source>
</evidence>
<accession>A0A1H8Q8X2</accession>
<evidence type="ECO:0000256" key="1">
    <source>
        <dbReference type="SAM" id="SignalP"/>
    </source>
</evidence>
<feature type="signal peptide" evidence="1">
    <location>
        <begin position="1"/>
        <end position="21"/>
    </location>
</feature>
<organism evidence="2 3">
    <name type="scientific">Aquisalimonas asiatica</name>
    <dbReference type="NCBI Taxonomy" id="406100"/>
    <lineage>
        <taxon>Bacteria</taxon>
        <taxon>Pseudomonadati</taxon>
        <taxon>Pseudomonadota</taxon>
        <taxon>Gammaproteobacteria</taxon>
        <taxon>Chromatiales</taxon>
        <taxon>Ectothiorhodospiraceae</taxon>
        <taxon>Aquisalimonas</taxon>
    </lineage>
</organism>
<keyword evidence="3" id="KW-1185">Reference proteome</keyword>
<dbReference type="RefSeq" id="WP_091639509.1">
    <property type="nucleotide sequence ID" value="NZ_FOEG01000001.1"/>
</dbReference>